<dbReference type="Proteomes" id="UP001516023">
    <property type="component" value="Unassembled WGS sequence"/>
</dbReference>
<evidence type="ECO:0000259" key="4">
    <source>
        <dbReference type="Pfam" id="PF00291"/>
    </source>
</evidence>
<dbReference type="GO" id="GO:0016846">
    <property type="term" value="F:carbon-sulfur lyase activity"/>
    <property type="evidence" value="ECO:0007669"/>
    <property type="project" value="UniProtKB-ARBA"/>
</dbReference>
<evidence type="ECO:0000313" key="5">
    <source>
        <dbReference type="EMBL" id="KAL3796289.1"/>
    </source>
</evidence>
<dbReference type="PANTHER" id="PTHR43780">
    <property type="entry name" value="1-AMINOCYCLOPROPANE-1-CARBOXYLATE DEAMINASE-RELATED"/>
    <property type="match status" value="1"/>
</dbReference>
<sequence length="534" mass="57710">MYLLLLVQYSRRTLVIARNLDEILTSSHKKIDDFGYALFTSIAVPYHSHSENEMRLNFLGDAPRLPLLLVLMIPSASLAFSTPAPSLGILSRTLHSSSIVGPISMTTPFPTPDTLHPYRPPRWAEGKLNNIPKHGRLHLANLPTPIHSVTRPIRATTRRQNETSHPLTTGRMEHSLVHDATGGVELGGNKVRKLEFLLADAIARGCNAVVTIGGEQSNHCRATAAASRMVGLSPHLILRTARADTIHDETEDMGWTGNVLFDRLVGSTIYTCTAGEYGRLGSNKLVQGVCDHLQFQSKAFNKPYPIPVGGSNGIGSWGYINGVDELMNQLQSMRDSSPSFALDHVVFATGSGGTAAGIALGLSLAYGKLGEGHPAAEGHSSPSVHAVGVCDSPDYFYNTVAALATDMGLAIDSAAMEEFVRNSVTVHQGKGRGYAVSSNEELDFIVQFSVETGIALDPVYSGKALFHFLTKVVEEDPESYRNSNILFWHTGGALGIYEKGVDLADRLESVSSVKRIDIYQTKTSSTDKVVDLSS</sequence>
<dbReference type="Gene3D" id="3.40.50.1100">
    <property type="match status" value="2"/>
</dbReference>
<dbReference type="InterPro" id="IPR027278">
    <property type="entry name" value="ACCD_DCysDesulf"/>
</dbReference>
<accession>A0ABD3Q8S4</accession>
<protein>
    <recommendedName>
        <fullName evidence="4">Tryptophan synthase beta chain-like PALP domain-containing protein</fullName>
    </recommendedName>
</protein>
<dbReference type="SUPFAM" id="SSF53686">
    <property type="entry name" value="Tryptophan synthase beta subunit-like PLP-dependent enzymes"/>
    <property type="match status" value="1"/>
</dbReference>
<name>A0ABD3Q8S4_9STRA</name>
<dbReference type="PANTHER" id="PTHR43780:SF2">
    <property type="entry name" value="1-AMINOCYCLOPROPANE-1-CARBOXYLATE DEAMINASE-RELATED"/>
    <property type="match status" value="1"/>
</dbReference>
<dbReference type="AlphaFoldDB" id="A0ABD3Q8S4"/>
<dbReference type="InterPro" id="IPR036052">
    <property type="entry name" value="TrpB-like_PALP_sf"/>
</dbReference>
<keyword evidence="3" id="KW-0663">Pyridoxal phosphate</keyword>
<dbReference type="Pfam" id="PF00291">
    <property type="entry name" value="PALP"/>
    <property type="match status" value="1"/>
</dbReference>
<keyword evidence="6" id="KW-1185">Reference proteome</keyword>
<gene>
    <name evidence="5" type="ORF">HJC23_008609</name>
</gene>
<feature type="domain" description="Tryptophan synthase beta chain-like PALP" evidence="4">
    <location>
        <begin position="186"/>
        <end position="491"/>
    </location>
</feature>
<comment type="similarity">
    <text evidence="2">Belongs to the ACC deaminase/D-cysteine desulfhydrase family.</text>
</comment>
<evidence type="ECO:0000256" key="3">
    <source>
        <dbReference type="ARBA" id="ARBA00022898"/>
    </source>
</evidence>
<reference evidence="5 6" key="1">
    <citation type="journal article" date="2020" name="G3 (Bethesda)">
        <title>Improved Reference Genome for Cyclotella cryptica CCMP332, a Model for Cell Wall Morphogenesis, Salinity Adaptation, and Lipid Production in Diatoms (Bacillariophyta).</title>
        <authorList>
            <person name="Roberts W.R."/>
            <person name="Downey K.M."/>
            <person name="Ruck E.C."/>
            <person name="Traller J.C."/>
            <person name="Alverson A.J."/>
        </authorList>
    </citation>
    <scope>NUCLEOTIDE SEQUENCE [LARGE SCALE GENOMIC DNA]</scope>
    <source>
        <strain evidence="5 6">CCMP332</strain>
    </source>
</reference>
<comment type="cofactor">
    <cofactor evidence="1">
        <name>pyridoxal 5'-phosphate</name>
        <dbReference type="ChEBI" id="CHEBI:597326"/>
    </cofactor>
</comment>
<evidence type="ECO:0000256" key="1">
    <source>
        <dbReference type="ARBA" id="ARBA00001933"/>
    </source>
</evidence>
<evidence type="ECO:0000256" key="2">
    <source>
        <dbReference type="ARBA" id="ARBA00008639"/>
    </source>
</evidence>
<evidence type="ECO:0000313" key="6">
    <source>
        <dbReference type="Proteomes" id="UP001516023"/>
    </source>
</evidence>
<proteinExistence type="inferred from homology"/>
<dbReference type="InterPro" id="IPR001926">
    <property type="entry name" value="TrpB-like_PALP"/>
</dbReference>
<organism evidence="5 6">
    <name type="scientific">Cyclotella cryptica</name>
    <dbReference type="NCBI Taxonomy" id="29204"/>
    <lineage>
        <taxon>Eukaryota</taxon>
        <taxon>Sar</taxon>
        <taxon>Stramenopiles</taxon>
        <taxon>Ochrophyta</taxon>
        <taxon>Bacillariophyta</taxon>
        <taxon>Coscinodiscophyceae</taxon>
        <taxon>Thalassiosirophycidae</taxon>
        <taxon>Stephanodiscales</taxon>
        <taxon>Stephanodiscaceae</taxon>
        <taxon>Cyclotella</taxon>
    </lineage>
</organism>
<dbReference type="EMBL" id="JABMIG020000064">
    <property type="protein sequence ID" value="KAL3796289.1"/>
    <property type="molecule type" value="Genomic_DNA"/>
</dbReference>
<comment type="caution">
    <text evidence="5">The sequence shown here is derived from an EMBL/GenBank/DDBJ whole genome shotgun (WGS) entry which is preliminary data.</text>
</comment>